<reference evidence="2 3" key="1">
    <citation type="submission" date="2024-06" db="EMBL/GenBank/DDBJ databases">
        <title>Draft genome sequence of Geodermatophilus badlandi, a novel member of the Geodermatophilaceae isolated from badland sedimentary rocks in the Red desert, Wyoming, USA.</title>
        <authorList>
            <person name="Ben Tekaya S."/>
            <person name="Nouioui I."/>
            <person name="Flores G.M."/>
            <person name="Shaal M.N."/>
            <person name="Bredoire F."/>
            <person name="Basile F."/>
            <person name="Van Diepen L."/>
            <person name="Ward N.L."/>
        </authorList>
    </citation>
    <scope>NUCLEOTIDE SEQUENCE [LARGE SCALE GENOMIC DNA]</scope>
    <source>
        <strain evidence="2 3">WL48A</strain>
    </source>
</reference>
<organism evidence="2 3">
    <name type="scientific">Geodermatophilus maliterrae</name>
    <dbReference type="NCBI Taxonomy" id="3162531"/>
    <lineage>
        <taxon>Bacteria</taxon>
        <taxon>Bacillati</taxon>
        <taxon>Actinomycetota</taxon>
        <taxon>Actinomycetes</taxon>
        <taxon>Geodermatophilales</taxon>
        <taxon>Geodermatophilaceae</taxon>
        <taxon>Geodermatophilus</taxon>
    </lineage>
</organism>
<evidence type="ECO:0000313" key="2">
    <source>
        <dbReference type="EMBL" id="MEX5716753.1"/>
    </source>
</evidence>
<keyword evidence="1" id="KW-0732">Signal</keyword>
<dbReference type="Proteomes" id="UP001560045">
    <property type="component" value="Unassembled WGS sequence"/>
</dbReference>
<feature type="signal peptide" evidence="1">
    <location>
        <begin position="1"/>
        <end position="26"/>
    </location>
</feature>
<evidence type="ECO:0000313" key="3">
    <source>
        <dbReference type="Proteomes" id="UP001560045"/>
    </source>
</evidence>
<proteinExistence type="predicted"/>
<feature type="chain" id="PRO_5047458736" description="Sporulation and spore germination" evidence="1">
    <location>
        <begin position="27"/>
        <end position="288"/>
    </location>
</feature>
<protein>
    <recommendedName>
        <fullName evidence="4">Sporulation and spore germination</fullName>
    </recommendedName>
</protein>
<gene>
    <name evidence="2" type="ORF">ABQ292_00025</name>
</gene>
<keyword evidence="3" id="KW-1185">Reference proteome</keyword>
<name>A0ABV3X888_9ACTN</name>
<sequence length="288" mass="29186">MTRTATSRTPGRVAALALLLVLTACAQGGSGGVPGDAGATSASGPSPLPSGLVLQVAATGGFTTPEELATRLPLVTVYADGRVLTQGPQIAVWPAPALPSVQVQEVDAATVRDLVDRAVAAGVTETGDLGQPPLADATTTRFTLVTDEGTAVREAYALAETADDALTAEQRGARGRLRDLLDELTGLPGTTEPFVPQTVAAVVHPYSGGDPELPQPEVPWPGPELPGAPLGADLTCVSATGQQAADLLAAAAPANTLTPWVAADGSRWSVAFRPVLPHESGCADLTVR</sequence>
<dbReference type="RefSeq" id="WP_369201953.1">
    <property type="nucleotide sequence ID" value="NZ_JBFNXQ010000001.1"/>
</dbReference>
<accession>A0ABV3X888</accession>
<dbReference type="EMBL" id="JBFNXQ010000001">
    <property type="protein sequence ID" value="MEX5716753.1"/>
    <property type="molecule type" value="Genomic_DNA"/>
</dbReference>
<evidence type="ECO:0008006" key="4">
    <source>
        <dbReference type="Google" id="ProtNLM"/>
    </source>
</evidence>
<evidence type="ECO:0000256" key="1">
    <source>
        <dbReference type="SAM" id="SignalP"/>
    </source>
</evidence>
<comment type="caution">
    <text evidence="2">The sequence shown here is derived from an EMBL/GenBank/DDBJ whole genome shotgun (WGS) entry which is preliminary data.</text>
</comment>
<dbReference type="PROSITE" id="PS51257">
    <property type="entry name" value="PROKAR_LIPOPROTEIN"/>
    <property type="match status" value="1"/>
</dbReference>